<dbReference type="Pfam" id="PF00108">
    <property type="entry name" value="Thiolase_N"/>
    <property type="match status" value="1"/>
</dbReference>
<reference evidence="6" key="1">
    <citation type="submission" date="2021-01" db="EMBL/GenBank/DDBJ databases">
        <authorList>
            <person name="Li R."/>
            <person name="Bekaert M."/>
        </authorList>
    </citation>
    <scope>NUCLEOTIDE SEQUENCE</scope>
    <source>
        <strain evidence="6">Farmed</strain>
    </source>
</reference>
<dbReference type="EC" id="2.3.1.16" evidence="6"/>
<feature type="domain" description="Thiolase N-terminal" evidence="5">
    <location>
        <begin position="10"/>
        <end position="253"/>
    </location>
</feature>
<dbReference type="OrthoDB" id="5404651at2759"/>
<evidence type="ECO:0000256" key="1">
    <source>
        <dbReference type="ARBA" id="ARBA00010982"/>
    </source>
</evidence>
<dbReference type="InterPro" id="IPR016039">
    <property type="entry name" value="Thiolase-like"/>
</dbReference>
<keyword evidence="2 6" id="KW-0808">Transferase</keyword>
<evidence type="ECO:0000313" key="6">
    <source>
        <dbReference type="EMBL" id="CAE1268337.1"/>
    </source>
</evidence>
<keyword evidence="7" id="KW-1185">Reference proteome</keyword>
<evidence type="ECO:0000313" key="7">
    <source>
        <dbReference type="Proteomes" id="UP000597762"/>
    </source>
</evidence>
<dbReference type="PANTHER" id="PTHR18919">
    <property type="entry name" value="ACETYL-COA C-ACYLTRANSFERASE"/>
    <property type="match status" value="1"/>
</dbReference>
<organism evidence="6 7">
    <name type="scientific">Acanthosepion pharaonis</name>
    <name type="common">Pharaoh cuttlefish</name>
    <name type="synonym">Sepia pharaonis</name>
    <dbReference type="NCBI Taxonomy" id="158019"/>
    <lineage>
        <taxon>Eukaryota</taxon>
        <taxon>Metazoa</taxon>
        <taxon>Spiralia</taxon>
        <taxon>Lophotrochozoa</taxon>
        <taxon>Mollusca</taxon>
        <taxon>Cephalopoda</taxon>
        <taxon>Coleoidea</taxon>
        <taxon>Decapodiformes</taxon>
        <taxon>Sepiida</taxon>
        <taxon>Sepiina</taxon>
        <taxon>Sepiidae</taxon>
        <taxon>Acanthosepion</taxon>
    </lineage>
</organism>
<dbReference type="Proteomes" id="UP000597762">
    <property type="component" value="Unassembled WGS sequence"/>
</dbReference>
<evidence type="ECO:0000259" key="5">
    <source>
        <dbReference type="Pfam" id="PF00108"/>
    </source>
</evidence>
<dbReference type="InterPro" id="IPR020616">
    <property type="entry name" value="Thiolase_N"/>
</dbReference>
<evidence type="ECO:0000256" key="3">
    <source>
        <dbReference type="ARBA" id="ARBA00023315"/>
    </source>
</evidence>
<dbReference type="GO" id="GO:0003985">
    <property type="term" value="F:acetyl-CoA C-acetyltransferase activity"/>
    <property type="evidence" value="ECO:0007669"/>
    <property type="project" value="TreeGrafter"/>
</dbReference>
<sequence length="255" mass="27150">MVLAKAVQNVFIVAAKRTAFGTYGGKLKNMSCTDLTEIAAKAALESANVKPEAVTSVVVGNVIQSSSDAPYIARHVGLRIGVPIHVPALTVNRLCGSGFQAIINAAQEILLGESDIAVCGGAENMSMAPFAVRNARFGTTLGVDLKLEDVLWHGLTDAHIKMPMAITAENLAVKYNLCRDEVDEVALRSQTRWIAAQKAGKFNMEIAPIVLKGKKGPENFEVDEHPRETNKESLSKLPPLFKKGGVVTAGNASVS</sequence>
<dbReference type="EMBL" id="CAHIKZ030001563">
    <property type="protein sequence ID" value="CAE1268337.1"/>
    <property type="molecule type" value="Genomic_DNA"/>
</dbReference>
<dbReference type="AlphaFoldDB" id="A0A812CHB5"/>
<accession>A0A812CHB5</accession>
<dbReference type="InterPro" id="IPR002155">
    <property type="entry name" value="Thiolase"/>
</dbReference>
<feature type="compositionally biased region" description="Basic and acidic residues" evidence="4">
    <location>
        <begin position="216"/>
        <end position="234"/>
    </location>
</feature>
<comment type="similarity">
    <text evidence="1">Belongs to the thiolase-like superfamily. Thiolase family.</text>
</comment>
<dbReference type="GO" id="GO:0006635">
    <property type="term" value="P:fatty acid beta-oxidation"/>
    <property type="evidence" value="ECO:0007669"/>
    <property type="project" value="TreeGrafter"/>
</dbReference>
<dbReference type="PANTHER" id="PTHR18919:SF107">
    <property type="entry name" value="ACETYL-COA ACETYLTRANSFERASE, CYTOSOLIC"/>
    <property type="match status" value="1"/>
</dbReference>
<dbReference type="GO" id="GO:0005739">
    <property type="term" value="C:mitochondrion"/>
    <property type="evidence" value="ECO:0007669"/>
    <property type="project" value="TreeGrafter"/>
</dbReference>
<evidence type="ECO:0000256" key="2">
    <source>
        <dbReference type="ARBA" id="ARBA00022679"/>
    </source>
</evidence>
<dbReference type="Gene3D" id="3.40.47.10">
    <property type="match status" value="1"/>
</dbReference>
<evidence type="ECO:0000256" key="4">
    <source>
        <dbReference type="SAM" id="MobiDB-lite"/>
    </source>
</evidence>
<keyword evidence="3 6" id="KW-0012">Acyltransferase</keyword>
<dbReference type="PROSITE" id="PS00098">
    <property type="entry name" value="THIOLASE_1"/>
    <property type="match status" value="1"/>
</dbReference>
<dbReference type="CDD" id="cd00751">
    <property type="entry name" value="thiolase"/>
    <property type="match status" value="1"/>
</dbReference>
<comment type="caution">
    <text evidence="6">The sequence shown here is derived from an EMBL/GenBank/DDBJ whole genome shotgun (WGS) entry which is preliminary data.</text>
</comment>
<gene>
    <name evidence="6" type="ORF">SPHA_36051</name>
</gene>
<feature type="region of interest" description="Disordered" evidence="4">
    <location>
        <begin position="216"/>
        <end position="240"/>
    </location>
</feature>
<protein>
    <submittedName>
        <fullName evidence="6">ACAA2</fullName>
        <ecNumber evidence="6">2.3.1.16</ecNumber>
    </submittedName>
</protein>
<name>A0A812CHB5_ACAPH</name>
<dbReference type="SUPFAM" id="SSF53901">
    <property type="entry name" value="Thiolase-like"/>
    <property type="match status" value="1"/>
</dbReference>
<dbReference type="InterPro" id="IPR020615">
    <property type="entry name" value="Thiolase_acyl_enz_int_AS"/>
</dbReference>
<proteinExistence type="inferred from homology"/>